<dbReference type="RefSeq" id="XP_069202011.1">
    <property type="nucleotide sequence ID" value="XM_069347407.1"/>
</dbReference>
<evidence type="ECO:0000313" key="3">
    <source>
        <dbReference type="Proteomes" id="UP001562354"/>
    </source>
</evidence>
<dbReference type="EMBL" id="JBFMKM010000006">
    <property type="protein sequence ID" value="KAL1305738.1"/>
    <property type="molecule type" value="Genomic_DNA"/>
</dbReference>
<feature type="compositionally biased region" description="Low complexity" evidence="1">
    <location>
        <begin position="153"/>
        <end position="168"/>
    </location>
</feature>
<reference evidence="2 3" key="1">
    <citation type="submission" date="2024-07" db="EMBL/GenBank/DDBJ databases">
        <title>Draft sequence of the Neodothiora populina.</title>
        <authorList>
            <person name="Drown D.D."/>
            <person name="Schuette U.S."/>
            <person name="Buechlein A.B."/>
            <person name="Rusch D.R."/>
            <person name="Winton L.W."/>
            <person name="Adams G.A."/>
        </authorList>
    </citation>
    <scope>NUCLEOTIDE SEQUENCE [LARGE SCALE GENOMIC DNA]</scope>
    <source>
        <strain evidence="2 3">CPC 39397</strain>
    </source>
</reference>
<sequence>MAGVYTSFLSSPSAAALAPDATLHYITTTVSIHEPAAIMKHIQAQEKLVKKKSETILSTIVSNSAIVVETATVYEFVRGGGALLPSMDDNFLVDSVVTIPMVHIVQLDAAGKIDQIRLYWDQGTMLRQVDAIGRTGRNWPIRDGSTMAKLVKDSVSSSKSGGASQAAARPSSKADEVTITSRPMSSKSRDGQDFHTRLFATGDDSERPSSGNSDSSVPTRTSAKPAPRQWAEIFPNGPPPDKVEGAKPKVGSSKNFGQNRLFDENAPHDQPLSPESRRSNPAKFDHFELGNGEDAAPIDPNRPPSAHAKKHQSTWDLEDMNTVPKFNPKSQPAMERHFGYGIDDDAPPTPATRPVVHAPRPDANPHFDMNDAPSPTVQRQLRETRPDALATHLKTERGVLTAEEKRPLGVNNNTSNVRRAADLSIHYTSTDADEGENDENDNRQTGRNTKSNSRLENDKSHWRIDETPEKVGKIYKTAGDGMGGRKDSSRSWMIGGDEPLAKEAKIYKTYGNGMGGRRDQAPSWSWGDRDDQVEDDSKDRKIYKTAGNGMGSRKAQELSHDHDDDDYADAGHSRFATSRHTSSRKVNELSSHATQEDF</sequence>
<feature type="compositionally biased region" description="Polar residues" evidence="1">
    <location>
        <begin position="443"/>
        <end position="452"/>
    </location>
</feature>
<dbReference type="SUPFAM" id="SSF54427">
    <property type="entry name" value="NTF2-like"/>
    <property type="match status" value="1"/>
</dbReference>
<organism evidence="2 3">
    <name type="scientific">Neodothiora populina</name>
    <dbReference type="NCBI Taxonomy" id="2781224"/>
    <lineage>
        <taxon>Eukaryota</taxon>
        <taxon>Fungi</taxon>
        <taxon>Dikarya</taxon>
        <taxon>Ascomycota</taxon>
        <taxon>Pezizomycotina</taxon>
        <taxon>Dothideomycetes</taxon>
        <taxon>Dothideomycetidae</taxon>
        <taxon>Dothideales</taxon>
        <taxon>Dothioraceae</taxon>
        <taxon>Neodothiora</taxon>
    </lineage>
</organism>
<dbReference type="Proteomes" id="UP001562354">
    <property type="component" value="Unassembled WGS sequence"/>
</dbReference>
<dbReference type="InterPro" id="IPR032710">
    <property type="entry name" value="NTF2-like_dom_sf"/>
</dbReference>
<gene>
    <name evidence="2" type="ORF">AAFC00_007320</name>
</gene>
<feature type="compositionally biased region" description="Basic and acidic residues" evidence="1">
    <location>
        <begin position="187"/>
        <end position="196"/>
    </location>
</feature>
<evidence type="ECO:0000313" key="2">
    <source>
        <dbReference type="EMBL" id="KAL1305738.1"/>
    </source>
</evidence>
<feature type="compositionally biased region" description="Basic and acidic residues" evidence="1">
    <location>
        <begin position="275"/>
        <end position="288"/>
    </location>
</feature>
<feature type="compositionally biased region" description="Polar residues" evidence="1">
    <location>
        <begin position="588"/>
        <end position="598"/>
    </location>
</feature>
<evidence type="ECO:0000256" key="1">
    <source>
        <dbReference type="SAM" id="MobiDB-lite"/>
    </source>
</evidence>
<dbReference type="GeneID" id="95981019"/>
<keyword evidence="3" id="KW-1185">Reference proteome</keyword>
<proteinExistence type="predicted"/>
<feature type="compositionally biased region" description="Basic and acidic residues" evidence="1">
    <location>
        <begin position="359"/>
        <end position="369"/>
    </location>
</feature>
<name>A0ABR3PI99_9PEZI</name>
<feature type="compositionally biased region" description="Basic and acidic residues" evidence="1">
    <location>
        <begin position="527"/>
        <end position="542"/>
    </location>
</feature>
<feature type="region of interest" description="Disordered" evidence="1">
    <location>
        <begin position="402"/>
        <end position="496"/>
    </location>
</feature>
<dbReference type="Gene3D" id="3.10.450.50">
    <property type="match status" value="1"/>
</dbReference>
<feature type="compositionally biased region" description="Polar residues" evidence="1">
    <location>
        <begin position="208"/>
        <end position="222"/>
    </location>
</feature>
<feature type="region of interest" description="Disordered" evidence="1">
    <location>
        <begin position="152"/>
        <end position="384"/>
    </location>
</feature>
<accession>A0ABR3PI99</accession>
<protein>
    <submittedName>
        <fullName evidence="2">Uncharacterized protein</fullName>
    </submittedName>
</protein>
<comment type="caution">
    <text evidence="2">The sequence shown here is derived from an EMBL/GenBank/DDBJ whole genome shotgun (WGS) entry which is preliminary data.</text>
</comment>
<feature type="compositionally biased region" description="Basic and acidic residues" evidence="1">
    <location>
        <begin position="453"/>
        <end position="472"/>
    </location>
</feature>
<feature type="region of interest" description="Disordered" evidence="1">
    <location>
        <begin position="510"/>
        <end position="598"/>
    </location>
</feature>